<name>A0A679P053_GIBZA</name>
<dbReference type="Proteomes" id="UP000746612">
    <property type="component" value="Unassembled WGS sequence"/>
</dbReference>
<accession>A0A679P053</accession>
<dbReference type="EMBL" id="CAAKMV010000189">
    <property type="protein sequence ID" value="VIO64029.1"/>
    <property type="molecule type" value="Genomic_DNA"/>
</dbReference>
<reference evidence="2" key="1">
    <citation type="submission" date="2019-04" db="EMBL/GenBank/DDBJ databases">
        <authorList>
            <person name="Melise S."/>
            <person name="Noan J."/>
            <person name="Okalmin O."/>
        </authorList>
    </citation>
    <scope>NUCLEOTIDE SEQUENCE</scope>
    <source>
        <strain evidence="2">FN9</strain>
    </source>
</reference>
<protein>
    <submittedName>
        <fullName evidence="2">Uncharacterized protein</fullName>
    </submittedName>
</protein>
<proteinExistence type="predicted"/>
<gene>
    <name evidence="2" type="ORF">FUG_LOCUS561588</name>
    <name evidence="1" type="ORF">MDCFG202_LOCUS587491</name>
</gene>
<dbReference type="EMBL" id="CAJPIJ010000192">
    <property type="protein sequence ID" value="CAG2009455.1"/>
    <property type="molecule type" value="Genomic_DNA"/>
</dbReference>
<evidence type="ECO:0000313" key="2">
    <source>
        <dbReference type="EMBL" id="VIO64029.1"/>
    </source>
</evidence>
<dbReference type="AlphaFoldDB" id="A0A679P053"/>
<organism evidence="2">
    <name type="scientific">Gibberella zeae</name>
    <name type="common">Wheat head blight fungus</name>
    <name type="synonym">Fusarium graminearum</name>
    <dbReference type="NCBI Taxonomy" id="5518"/>
    <lineage>
        <taxon>Eukaryota</taxon>
        <taxon>Fungi</taxon>
        <taxon>Dikarya</taxon>
        <taxon>Ascomycota</taxon>
        <taxon>Pezizomycotina</taxon>
        <taxon>Sordariomycetes</taxon>
        <taxon>Hypocreomycetidae</taxon>
        <taxon>Hypocreales</taxon>
        <taxon>Nectriaceae</taxon>
        <taxon>Fusarium</taxon>
    </lineage>
</organism>
<evidence type="ECO:0000313" key="1">
    <source>
        <dbReference type="EMBL" id="CAG2009455.1"/>
    </source>
</evidence>
<sequence>MVSVRNLFDRSTSQYDNAPSHLPPKEWWDELELAFQGLQRSANSLSLALDASLHFSDGMTSFRVVYPRAYFSQISYMVTNTMEFHCGCEEAPHESLLCYKSNDVFRATQVMQSQRGDLTQWPSKLDDGVVQIPQGSNGEAVGYLLFQ</sequence>
<reference evidence="1" key="2">
    <citation type="submission" date="2021-03" db="EMBL/GenBank/DDBJ databases">
        <authorList>
            <person name="Alouane T."/>
            <person name="Langin T."/>
            <person name="Bonhomme L."/>
        </authorList>
    </citation>
    <scope>NUCLEOTIDE SEQUENCE</scope>
    <source>
        <strain evidence="1">MDC_Fg202</strain>
    </source>
</reference>